<proteinExistence type="predicted"/>
<sequence length="29" mass="3169">MRQAGASHARTRHYDLLSAPVQTGRDICG</sequence>
<organism evidence="1 2">
    <name type="scientific">Consotaella salsifontis</name>
    <dbReference type="NCBI Taxonomy" id="1365950"/>
    <lineage>
        <taxon>Bacteria</taxon>
        <taxon>Pseudomonadati</taxon>
        <taxon>Pseudomonadota</taxon>
        <taxon>Alphaproteobacteria</taxon>
        <taxon>Hyphomicrobiales</taxon>
        <taxon>Aurantimonadaceae</taxon>
        <taxon>Consotaella</taxon>
    </lineage>
</organism>
<dbReference type="EMBL" id="FUXL01000012">
    <property type="protein sequence ID" value="SKA29614.1"/>
    <property type="molecule type" value="Genomic_DNA"/>
</dbReference>
<dbReference type="AlphaFoldDB" id="A0A1T4SMU3"/>
<name>A0A1T4SMU3_9HYPH</name>
<dbReference type="Proteomes" id="UP000190135">
    <property type="component" value="Unassembled WGS sequence"/>
</dbReference>
<accession>A0A1T4SMU3</accession>
<gene>
    <name evidence="1" type="ORF">SAMN05428963_11248</name>
</gene>
<reference evidence="1 2" key="1">
    <citation type="submission" date="2017-02" db="EMBL/GenBank/DDBJ databases">
        <authorList>
            <person name="Peterson S.W."/>
        </authorList>
    </citation>
    <scope>NUCLEOTIDE SEQUENCE [LARGE SCALE GENOMIC DNA]</scope>
    <source>
        <strain evidence="1 2">USBA 369</strain>
    </source>
</reference>
<keyword evidence="2" id="KW-1185">Reference proteome</keyword>
<protein>
    <submittedName>
        <fullName evidence="1">Uncharacterized protein</fullName>
    </submittedName>
</protein>
<evidence type="ECO:0000313" key="2">
    <source>
        <dbReference type="Proteomes" id="UP000190135"/>
    </source>
</evidence>
<evidence type="ECO:0000313" key="1">
    <source>
        <dbReference type="EMBL" id="SKA29614.1"/>
    </source>
</evidence>